<evidence type="ECO:0000313" key="2">
    <source>
        <dbReference type="Proteomes" id="UP000003345"/>
    </source>
</evidence>
<evidence type="ECO:0000313" key="1">
    <source>
        <dbReference type="EMBL" id="EIG25031.1"/>
    </source>
</evidence>
<dbReference type="AlphaFoldDB" id="I2NGS0"/>
<accession>I2NGS0</accession>
<sequence length="101" mass="11371">MDKAQRSARQFADRTTAYLGNIEKAANNINKAAKWDFRFDNIDRVKSAAKKFIKLAESHTELSNKLKLVSKNELQHAQAMSDVYSISMKTAQSTQAVSSVY</sequence>
<proteinExistence type="predicted"/>
<organism evidence="1 2">
    <name type="scientific">Haemophilus paraphrohaemolyticus HK411</name>
    <dbReference type="NCBI Taxonomy" id="1095743"/>
    <lineage>
        <taxon>Bacteria</taxon>
        <taxon>Pseudomonadati</taxon>
        <taxon>Pseudomonadota</taxon>
        <taxon>Gammaproteobacteria</taxon>
        <taxon>Pasteurellales</taxon>
        <taxon>Pasteurellaceae</taxon>
        <taxon>Haemophilus</taxon>
    </lineage>
</organism>
<dbReference type="eggNOG" id="COG5281">
    <property type="taxonomic scope" value="Bacteria"/>
</dbReference>
<dbReference type="OrthoDB" id="79849at2"/>
<dbReference type="RefSeq" id="WP_005709178.1">
    <property type="nucleotide sequence ID" value="NZ_AJMU01000064.1"/>
</dbReference>
<reference evidence="1 2" key="1">
    <citation type="submission" date="2012-04" db="EMBL/GenBank/DDBJ databases">
        <authorList>
            <person name="Harkins D.M."/>
            <person name="Madupu R."/>
            <person name="Durkin A.S."/>
            <person name="Torralba M."/>
            <person name="Methe B."/>
            <person name="Sutton G.G."/>
            <person name="Nelson K.E."/>
        </authorList>
    </citation>
    <scope>NUCLEOTIDE SEQUENCE [LARGE SCALE GENOMIC DNA]</scope>
    <source>
        <strain evidence="1 2">HK411</strain>
    </source>
</reference>
<dbReference type="PATRIC" id="fig|1095743.3.peg.1247"/>
<protein>
    <submittedName>
        <fullName evidence="1">Uncharacterized protein</fullName>
    </submittedName>
</protein>
<comment type="caution">
    <text evidence="1">The sequence shown here is derived from an EMBL/GenBank/DDBJ whole genome shotgun (WGS) entry which is preliminary data.</text>
</comment>
<dbReference type="Proteomes" id="UP000003345">
    <property type="component" value="Unassembled WGS sequence"/>
</dbReference>
<gene>
    <name evidence="1" type="ORF">HMPREF1054_1695</name>
</gene>
<dbReference type="EMBL" id="AJMU01000064">
    <property type="protein sequence ID" value="EIG25031.1"/>
    <property type="molecule type" value="Genomic_DNA"/>
</dbReference>
<name>I2NGS0_9PAST</name>